<feature type="chain" id="PRO_5017716362" evidence="1">
    <location>
        <begin position="27"/>
        <end position="338"/>
    </location>
</feature>
<comment type="caution">
    <text evidence="2">The sequence shown here is derived from an EMBL/GenBank/DDBJ whole genome shotgun (WGS) entry which is preliminary data.</text>
</comment>
<accession>A0A3D8QWP4</accession>
<sequence>MAPGVLTTSSLLTIIITTSVTPSAPSTELLSLVLESFRRHCPLLLNCRVIIVFDNYDRVTPTARLKKGCVTSEQAADYVLYKQNVKELFLRQYYQDSENVVFSQIEAKAEYGSPGDAQNVVNLIALQSHDKKVTFIEPARRLGFGLAVRSALRMTETPYTWVHQHDWVLLSDFPIDPLLEIMRASELDEEAPIKYVCLPAIRMLSYAVSDAVMRFPALRELTSSLKRDLSPASQPDIKVPLTPLFFWHDKPHIASTAHYLARIFPTGLAIPRGDFIEDTLGQRARTQMKEGLWTKWACWLYYPDEGKQLCLRHLNGRAWPGSEREAEKIARLRQQPEE</sequence>
<dbReference type="Proteomes" id="UP000256645">
    <property type="component" value="Unassembled WGS sequence"/>
</dbReference>
<dbReference type="AlphaFoldDB" id="A0A3D8QWP4"/>
<gene>
    <name evidence="2" type="ORF">BP6252_09753</name>
</gene>
<dbReference type="EMBL" id="PDLM01000011">
    <property type="protein sequence ID" value="RDW66118.1"/>
    <property type="molecule type" value="Genomic_DNA"/>
</dbReference>
<organism evidence="2 3">
    <name type="scientific">Coleophoma cylindrospora</name>
    <dbReference type="NCBI Taxonomy" id="1849047"/>
    <lineage>
        <taxon>Eukaryota</taxon>
        <taxon>Fungi</taxon>
        <taxon>Dikarya</taxon>
        <taxon>Ascomycota</taxon>
        <taxon>Pezizomycotina</taxon>
        <taxon>Leotiomycetes</taxon>
        <taxon>Helotiales</taxon>
        <taxon>Dermateaceae</taxon>
        <taxon>Coleophoma</taxon>
    </lineage>
</organism>
<dbReference type="STRING" id="1849047.A0A3D8QWP4"/>
<feature type="signal peptide" evidence="1">
    <location>
        <begin position="1"/>
        <end position="26"/>
    </location>
</feature>
<dbReference type="OrthoDB" id="414322at2759"/>
<protein>
    <submittedName>
        <fullName evidence="2">Uncharacterized protein</fullName>
    </submittedName>
</protein>
<evidence type="ECO:0000313" key="2">
    <source>
        <dbReference type="EMBL" id="RDW66118.1"/>
    </source>
</evidence>
<keyword evidence="1" id="KW-0732">Signal</keyword>
<proteinExistence type="predicted"/>
<keyword evidence="3" id="KW-1185">Reference proteome</keyword>
<name>A0A3D8QWP4_9HELO</name>
<evidence type="ECO:0000256" key="1">
    <source>
        <dbReference type="SAM" id="SignalP"/>
    </source>
</evidence>
<evidence type="ECO:0000313" key="3">
    <source>
        <dbReference type="Proteomes" id="UP000256645"/>
    </source>
</evidence>
<reference evidence="2 3" key="1">
    <citation type="journal article" date="2018" name="IMA Fungus">
        <title>IMA Genome-F 9: Draft genome sequence of Annulohypoxylon stygium, Aspergillus mulundensis, Berkeleyomyces basicola (syn. Thielaviopsis basicola), Ceratocystis smalleyi, two Cercospora beticola strains, Coleophoma cylindrospora, Fusarium fracticaudum, Phialophora cf. hyalina, and Morchella septimelata.</title>
        <authorList>
            <person name="Wingfield B.D."/>
            <person name="Bills G.F."/>
            <person name="Dong Y."/>
            <person name="Huang W."/>
            <person name="Nel W.J."/>
            <person name="Swalarsk-Parry B.S."/>
            <person name="Vaghefi N."/>
            <person name="Wilken P.M."/>
            <person name="An Z."/>
            <person name="de Beer Z.W."/>
            <person name="De Vos L."/>
            <person name="Chen L."/>
            <person name="Duong T.A."/>
            <person name="Gao Y."/>
            <person name="Hammerbacher A."/>
            <person name="Kikkert J.R."/>
            <person name="Li Y."/>
            <person name="Li H."/>
            <person name="Li K."/>
            <person name="Li Q."/>
            <person name="Liu X."/>
            <person name="Ma X."/>
            <person name="Naidoo K."/>
            <person name="Pethybridge S.J."/>
            <person name="Sun J."/>
            <person name="Steenkamp E.T."/>
            <person name="van der Nest M.A."/>
            <person name="van Wyk S."/>
            <person name="Wingfield M.J."/>
            <person name="Xiong C."/>
            <person name="Yue Q."/>
            <person name="Zhang X."/>
        </authorList>
    </citation>
    <scope>NUCLEOTIDE SEQUENCE [LARGE SCALE GENOMIC DNA]</scope>
    <source>
        <strain evidence="2 3">BP6252</strain>
    </source>
</reference>